<sequence length="99" mass="10993">MQQLLLLLLVVLMMVRTDLLCCPTVRSSDIVVDNVMLHYVHLLGREQYDVTDAPDRIGCCRCSGCDIIFASSSRMHQHQLGAGGWCCNGVATSHRTVPF</sequence>
<proteinExistence type="predicted"/>
<evidence type="ECO:0000256" key="1">
    <source>
        <dbReference type="SAM" id="SignalP"/>
    </source>
</evidence>
<dbReference type="EMBL" id="GGFL01008103">
    <property type="protein sequence ID" value="MBW72281.1"/>
    <property type="molecule type" value="Transcribed_RNA"/>
</dbReference>
<name>A0A2M4D456_ANODA</name>
<accession>A0A2M4D456</accession>
<feature type="signal peptide" evidence="1">
    <location>
        <begin position="1"/>
        <end position="17"/>
    </location>
</feature>
<dbReference type="AlphaFoldDB" id="A0A2M4D456"/>
<protein>
    <submittedName>
        <fullName evidence="2">Putative secreted protein</fullName>
    </submittedName>
</protein>
<feature type="chain" id="PRO_5014733936" evidence="1">
    <location>
        <begin position="18"/>
        <end position="99"/>
    </location>
</feature>
<reference evidence="2" key="1">
    <citation type="submission" date="2018-01" db="EMBL/GenBank/DDBJ databases">
        <title>An insight into the sialome of Amazonian anophelines.</title>
        <authorList>
            <person name="Ribeiro J.M."/>
            <person name="Scarpassa V."/>
            <person name="Calvo E."/>
        </authorList>
    </citation>
    <scope>NUCLEOTIDE SEQUENCE</scope>
</reference>
<evidence type="ECO:0000313" key="2">
    <source>
        <dbReference type="EMBL" id="MBW72281.1"/>
    </source>
</evidence>
<organism evidence="2">
    <name type="scientific">Anopheles darlingi</name>
    <name type="common">Mosquito</name>
    <dbReference type="NCBI Taxonomy" id="43151"/>
    <lineage>
        <taxon>Eukaryota</taxon>
        <taxon>Metazoa</taxon>
        <taxon>Ecdysozoa</taxon>
        <taxon>Arthropoda</taxon>
        <taxon>Hexapoda</taxon>
        <taxon>Insecta</taxon>
        <taxon>Pterygota</taxon>
        <taxon>Neoptera</taxon>
        <taxon>Endopterygota</taxon>
        <taxon>Diptera</taxon>
        <taxon>Nematocera</taxon>
        <taxon>Culicoidea</taxon>
        <taxon>Culicidae</taxon>
        <taxon>Anophelinae</taxon>
        <taxon>Anopheles</taxon>
    </lineage>
</organism>
<keyword evidence="1" id="KW-0732">Signal</keyword>